<reference evidence="1" key="2">
    <citation type="journal article" date="2022" name="New Phytol.">
        <title>Evolutionary transition to the ectomycorrhizal habit in the genomes of a hyperdiverse lineage of mushroom-forming fungi.</title>
        <authorList>
            <person name="Looney B."/>
            <person name="Miyauchi S."/>
            <person name="Morin E."/>
            <person name="Drula E."/>
            <person name="Courty P.E."/>
            <person name="Kohler A."/>
            <person name="Kuo A."/>
            <person name="LaButti K."/>
            <person name="Pangilinan J."/>
            <person name="Lipzen A."/>
            <person name="Riley R."/>
            <person name="Andreopoulos W."/>
            <person name="He G."/>
            <person name="Johnson J."/>
            <person name="Nolan M."/>
            <person name="Tritt A."/>
            <person name="Barry K.W."/>
            <person name="Grigoriev I.V."/>
            <person name="Nagy L.G."/>
            <person name="Hibbett D."/>
            <person name="Henrissat B."/>
            <person name="Matheny P.B."/>
            <person name="Labbe J."/>
            <person name="Martin F.M."/>
        </authorList>
    </citation>
    <scope>NUCLEOTIDE SEQUENCE</scope>
    <source>
        <strain evidence="1">EC-137</strain>
    </source>
</reference>
<gene>
    <name evidence="1" type="ORF">K488DRAFT_57268</name>
</gene>
<accession>A0ACB8QBQ2</accession>
<dbReference type="Proteomes" id="UP000814128">
    <property type="component" value="Unassembled WGS sequence"/>
</dbReference>
<dbReference type="EMBL" id="MU273703">
    <property type="protein sequence ID" value="KAI0029043.1"/>
    <property type="molecule type" value="Genomic_DNA"/>
</dbReference>
<keyword evidence="2" id="KW-1185">Reference proteome</keyword>
<name>A0ACB8QBQ2_9AGAM</name>
<evidence type="ECO:0000313" key="2">
    <source>
        <dbReference type="Proteomes" id="UP000814128"/>
    </source>
</evidence>
<sequence>MAAGAVSCPAYSSVAGPSNLGLSNSQFLNRLGVVTDPAQHDPDERWWSEQAQYIRSKGFELRPRYREGWEASWLKDHKKSWANCEDSLFLPWGRTIIDATRISDNKSSRFVILKLVNTAEHPYEIEICKFLSTGALASDKRNHCVRYLDDFPVPGHKDLRILVLPLLKSYDEPPFRTVYECLSFFKQVFEGLQFMHEHRVAHRDAFRPNIIMDAGPLYPVPYHPRDPERRRDWKGKVKHLSRTKHPVTYYFIDFGLSRRYSQSESSPRELPIHGADKSPPEHQGLLYGRPCDPFATDIYYVGNTIRQGFINQANGPIFQFMEVLVNAMTNNEPSKRPSASAVVQEFESVCKKLTKGERSARFVLNSDRAPTVSLATRVLHAWRILLRRPFARLLVCSMPGSDETRNVELKN</sequence>
<proteinExistence type="predicted"/>
<organism evidence="1 2">
    <name type="scientific">Vararia minispora EC-137</name>
    <dbReference type="NCBI Taxonomy" id="1314806"/>
    <lineage>
        <taxon>Eukaryota</taxon>
        <taxon>Fungi</taxon>
        <taxon>Dikarya</taxon>
        <taxon>Basidiomycota</taxon>
        <taxon>Agaricomycotina</taxon>
        <taxon>Agaricomycetes</taxon>
        <taxon>Russulales</taxon>
        <taxon>Lachnocladiaceae</taxon>
        <taxon>Vararia</taxon>
    </lineage>
</organism>
<reference evidence="1" key="1">
    <citation type="submission" date="2021-02" db="EMBL/GenBank/DDBJ databases">
        <authorList>
            <consortium name="DOE Joint Genome Institute"/>
            <person name="Ahrendt S."/>
            <person name="Looney B.P."/>
            <person name="Miyauchi S."/>
            <person name="Morin E."/>
            <person name="Drula E."/>
            <person name="Courty P.E."/>
            <person name="Chicoki N."/>
            <person name="Fauchery L."/>
            <person name="Kohler A."/>
            <person name="Kuo A."/>
            <person name="Labutti K."/>
            <person name="Pangilinan J."/>
            <person name="Lipzen A."/>
            <person name="Riley R."/>
            <person name="Andreopoulos W."/>
            <person name="He G."/>
            <person name="Johnson J."/>
            <person name="Barry K.W."/>
            <person name="Grigoriev I.V."/>
            <person name="Nagy L."/>
            <person name="Hibbett D."/>
            <person name="Henrissat B."/>
            <person name="Matheny P.B."/>
            <person name="Labbe J."/>
            <person name="Martin F."/>
        </authorList>
    </citation>
    <scope>NUCLEOTIDE SEQUENCE</scope>
    <source>
        <strain evidence="1">EC-137</strain>
    </source>
</reference>
<evidence type="ECO:0000313" key="1">
    <source>
        <dbReference type="EMBL" id="KAI0029043.1"/>
    </source>
</evidence>
<comment type="caution">
    <text evidence="1">The sequence shown here is derived from an EMBL/GenBank/DDBJ whole genome shotgun (WGS) entry which is preliminary data.</text>
</comment>
<protein>
    <submittedName>
        <fullName evidence="1">Uncharacterized protein</fullName>
    </submittedName>
</protein>